<name>A0A0A2G2D6_9PORP</name>
<keyword evidence="2" id="KW-0805">Transcription regulation</keyword>
<dbReference type="InterPro" id="IPR014284">
    <property type="entry name" value="RNA_pol_sigma-70_dom"/>
</dbReference>
<dbReference type="OrthoDB" id="9803470at2"/>
<evidence type="ECO:0000256" key="1">
    <source>
        <dbReference type="ARBA" id="ARBA00010641"/>
    </source>
</evidence>
<keyword evidence="3" id="KW-0731">Sigma factor</keyword>
<dbReference type="AlphaFoldDB" id="A0A0A2G2D6"/>
<dbReference type="PANTHER" id="PTHR43133">
    <property type="entry name" value="RNA POLYMERASE ECF-TYPE SIGMA FACTO"/>
    <property type="match status" value="1"/>
</dbReference>
<dbReference type="InterPro" id="IPR013249">
    <property type="entry name" value="RNA_pol_sigma70_r4_t2"/>
</dbReference>
<keyword evidence="8" id="KW-1185">Reference proteome</keyword>
<dbReference type="RefSeq" id="WP_025843414.1">
    <property type="nucleotide sequence ID" value="NZ_JQZW01000013.1"/>
</dbReference>
<dbReference type="InterPro" id="IPR007627">
    <property type="entry name" value="RNA_pol_sigma70_r2"/>
</dbReference>
<dbReference type="GO" id="GO:0016987">
    <property type="term" value="F:sigma factor activity"/>
    <property type="evidence" value="ECO:0007669"/>
    <property type="project" value="UniProtKB-KW"/>
</dbReference>
<dbReference type="Pfam" id="PF04542">
    <property type="entry name" value="Sigma70_r2"/>
    <property type="match status" value="1"/>
</dbReference>
<dbReference type="PANTHER" id="PTHR43133:SF25">
    <property type="entry name" value="RNA POLYMERASE SIGMA FACTOR RFAY-RELATED"/>
    <property type="match status" value="1"/>
</dbReference>
<dbReference type="Gene3D" id="1.10.1740.10">
    <property type="match status" value="1"/>
</dbReference>
<proteinExistence type="inferred from homology"/>
<keyword evidence="4" id="KW-0804">Transcription</keyword>
<dbReference type="STRING" id="266762.HQ36_07355"/>
<comment type="caution">
    <text evidence="7">The sequence shown here is derived from an EMBL/GenBank/DDBJ whole genome shotgun (WGS) entry which is preliminary data.</text>
</comment>
<comment type="similarity">
    <text evidence="1">Belongs to the sigma-70 factor family. ECF subfamily.</text>
</comment>
<dbReference type="eggNOG" id="COG1595">
    <property type="taxonomic scope" value="Bacteria"/>
</dbReference>
<accession>A0A0A2G2D6</accession>
<reference evidence="7 8" key="1">
    <citation type="submission" date="2014-08" db="EMBL/GenBank/DDBJ databases">
        <title>Porphyromonas gingivicanis strain:COT-022_OH1391 Genome sequencing.</title>
        <authorList>
            <person name="Wallis C."/>
            <person name="Deusch O."/>
            <person name="O'Flynn C."/>
            <person name="Davis I."/>
            <person name="Jospin G."/>
            <person name="Darling A.E."/>
            <person name="Coil D.A."/>
            <person name="Alexiev A."/>
            <person name="Horsfall A."/>
            <person name="Kirkwood N."/>
            <person name="Harris S."/>
            <person name="Eisen J.A."/>
        </authorList>
    </citation>
    <scope>NUCLEOTIDE SEQUENCE [LARGE SCALE GENOMIC DNA]</scope>
    <source>
        <strain evidence="8">COT-022 OH1391</strain>
    </source>
</reference>
<evidence type="ECO:0000313" key="7">
    <source>
        <dbReference type="EMBL" id="KGN97366.1"/>
    </source>
</evidence>
<dbReference type="Proteomes" id="UP000030134">
    <property type="component" value="Unassembled WGS sequence"/>
</dbReference>
<feature type="domain" description="RNA polymerase sigma-70 region 2" evidence="5">
    <location>
        <begin position="16"/>
        <end position="75"/>
    </location>
</feature>
<dbReference type="GO" id="GO:0006352">
    <property type="term" value="P:DNA-templated transcription initiation"/>
    <property type="evidence" value="ECO:0007669"/>
    <property type="project" value="InterPro"/>
</dbReference>
<dbReference type="Gene3D" id="1.10.10.10">
    <property type="entry name" value="Winged helix-like DNA-binding domain superfamily/Winged helix DNA-binding domain"/>
    <property type="match status" value="1"/>
</dbReference>
<dbReference type="InterPro" id="IPR036388">
    <property type="entry name" value="WH-like_DNA-bd_sf"/>
</dbReference>
<evidence type="ECO:0000259" key="5">
    <source>
        <dbReference type="Pfam" id="PF04542"/>
    </source>
</evidence>
<evidence type="ECO:0000313" key="8">
    <source>
        <dbReference type="Proteomes" id="UP000030134"/>
    </source>
</evidence>
<organism evidence="7 8">
    <name type="scientific">Porphyromonas gingivicanis</name>
    <dbReference type="NCBI Taxonomy" id="266762"/>
    <lineage>
        <taxon>Bacteria</taxon>
        <taxon>Pseudomonadati</taxon>
        <taxon>Bacteroidota</taxon>
        <taxon>Bacteroidia</taxon>
        <taxon>Bacteroidales</taxon>
        <taxon>Porphyromonadaceae</taxon>
        <taxon>Porphyromonas</taxon>
    </lineage>
</organism>
<dbReference type="SUPFAM" id="SSF88659">
    <property type="entry name" value="Sigma3 and sigma4 domains of RNA polymerase sigma factors"/>
    <property type="match status" value="1"/>
</dbReference>
<evidence type="ECO:0000256" key="3">
    <source>
        <dbReference type="ARBA" id="ARBA00023082"/>
    </source>
</evidence>
<evidence type="ECO:0000256" key="2">
    <source>
        <dbReference type="ARBA" id="ARBA00023015"/>
    </source>
</evidence>
<dbReference type="InterPro" id="IPR013325">
    <property type="entry name" value="RNA_pol_sigma_r2"/>
</dbReference>
<sequence length="167" mass="19384">MNAIQFRENLLDIQGNLRRYALKLTRDVNDADDLIQDTTLRALKNVDKYVENANFKGWMMTIMYNIYLNNRDRLDRQRRLIDSNVDIANVPVSVSGGYSTPDGSYNIKEIYGAVNRLSGHIRVPFSMYLSGYKYAEIAEHLDIPIGTVKSRIFFARKVLQQELKEMR</sequence>
<dbReference type="InterPro" id="IPR013324">
    <property type="entry name" value="RNA_pol_sigma_r3/r4-like"/>
</dbReference>
<dbReference type="SUPFAM" id="SSF88946">
    <property type="entry name" value="Sigma2 domain of RNA polymerase sigma factors"/>
    <property type="match status" value="1"/>
</dbReference>
<dbReference type="InterPro" id="IPR039425">
    <property type="entry name" value="RNA_pol_sigma-70-like"/>
</dbReference>
<evidence type="ECO:0000256" key="4">
    <source>
        <dbReference type="ARBA" id="ARBA00023163"/>
    </source>
</evidence>
<dbReference type="Pfam" id="PF08281">
    <property type="entry name" value="Sigma70_r4_2"/>
    <property type="match status" value="1"/>
</dbReference>
<gene>
    <name evidence="7" type="ORF">HQ36_07355</name>
</gene>
<protein>
    <submittedName>
        <fullName evidence="7">RNA polymerase sigma70</fullName>
    </submittedName>
</protein>
<dbReference type="GO" id="GO:0003677">
    <property type="term" value="F:DNA binding"/>
    <property type="evidence" value="ECO:0007669"/>
    <property type="project" value="InterPro"/>
</dbReference>
<dbReference type="EMBL" id="JQZW01000013">
    <property type="protein sequence ID" value="KGN97366.1"/>
    <property type="molecule type" value="Genomic_DNA"/>
</dbReference>
<dbReference type="NCBIfam" id="TIGR02937">
    <property type="entry name" value="sigma70-ECF"/>
    <property type="match status" value="1"/>
</dbReference>
<evidence type="ECO:0000259" key="6">
    <source>
        <dbReference type="Pfam" id="PF08281"/>
    </source>
</evidence>
<feature type="domain" description="RNA polymerase sigma factor 70 region 4 type 2" evidence="6">
    <location>
        <begin position="109"/>
        <end position="157"/>
    </location>
</feature>